<feature type="transmembrane region" description="Helical" evidence="6">
    <location>
        <begin position="21"/>
        <end position="42"/>
    </location>
</feature>
<evidence type="ECO:0000256" key="4">
    <source>
        <dbReference type="ARBA" id="ARBA00023128"/>
    </source>
</evidence>
<evidence type="ECO:0000256" key="2">
    <source>
        <dbReference type="ARBA" id="ARBA00009658"/>
    </source>
</evidence>
<dbReference type="InterPro" id="IPR036013">
    <property type="entry name" value="Band_7/SPFH_dom_sf"/>
</dbReference>
<name>A0A7S2UVL3_9STRA</name>
<dbReference type="SMART" id="SM00244">
    <property type="entry name" value="PHB"/>
    <property type="match status" value="1"/>
</dbReference>
<sequence>MSGTNPDDRRHPSAIAKNFGKIFCGIISILFCLVFDCFFIVAPGNVGVVVTFGHVESFSAGLHTKWAFISHVVTLSAKTQLLEEQNVIPTKEGLNVELDTAVLFRLNPDHAATLFKDVGSDYIKVLIEPEAASAVRGLTSESEAKALYSSGRGVIQDNVKLMLVEKLGPRGIIIEDVLLKDVTLPAELSKSIELKVQAEQESARMEFVLQKEKQEAERKAIEAQGIADFQTIVSQGISEELLKWKGIEATEKFSDSTNTKIIIMGNDSGGLPVILSADKS</sequence>
<keyword evidence="6" id="KW-0812">Transmembrane</keyword>
<dbReference type="Gene3D" id="3.30.479.30">
    <property type="entry name" value="Band 7 domain"/>
    <property type="match status" value="1"/>
</dbReference>
<keyword evidence="6" id="KW-1133">Transmembrane helix</keyword>
<keyword evidence="3 6" id="KW-0999">Mitochondrion inner membrane</keyword>
<dbReference type="AlphaFoldDB" id="A0A7S2UVL3"/>
<evidence type="ECO:0000256" key="1">
    <source>
        <dbReference type="ARBA" id="ARBA00004273"/>
    </source>
</evidence>
<dbReference type="GO" id="GO:0007005">
    <property type="term" value="P:mitochondrion organization"/>
    <property type="evidence" value="ECO:0007669"/>
    <property type="project" value="TreeGrafter"/>
</dbReference>
<keyword evidence="4" id="KW-0496">Mitochondrion</keyword>
<proteinExistence type="inferred from homology"/>
<dbReference type="InterPro" id="IPR000163">
    <property type="entry name" value="Prohibitin"/>
</dbReference>
<dbReference type="PANTHER" id="PTHR23222:SF1">
    <property type="entry name" value="PROHIBITIN-2"/>
    <property type="match status" value="1"/>
</dbReference>
<organism evidence="8">
    <name type="scientific">Fibrocapsa japonica</name>
    <dbReference type="NCBI Taxonomy" id="94617"/>
    <lineage>
        <taxon>Eukaryota</taxon>
        <taxon>Sar</taxon>
        <taxon>Stramenopiles</taxon>
        <taxon>Ochrophyta</taxon>
        <taxon>Raphidophyceae</taxon>
        <taxon>Chattonellales</taxon>
        <taxon>Chattonellaceae</taxon>
        <taxon>Fibrocapsa</taxon>
    </lineage>
</organism>
<dbReference type="GO" id="GO:0005743">
    <property type="term" value="C:mitochondrial inner membrane"/>
    <property type="evidence" value="ECO:0007669"/>
    <property type="project" value="UniProtKB-SubCell"/>
</dbReference>
<feature type="domain" description="Band 7" evidence="7">
    <location>
        <begin position="36"/>
        <end position="196"/>
    </location>
</feature>
<protein>
    <recommendedName>
        <fullName evidence="6">Prohibitin</fullName>
    </recommendedName>
</protein>
<dbReference type="SUPFAM" id="SSF117892">
    <property type="entry name" value="Band 7/SPFH domain"/>
    <property type="match status" value="1"/>
</dbReference>
<dbReference type="PRINTS" id="PR00679">
    <property type="entry name" value="PROHIBITIN"/>
</dbReference>
<evidence type="ECO:0000256" key="6">
    <source>
        <dbReference type="RuleBase" id="RU366048"/>
    </source>
</evidence>
<dbReference type="InterPro" id="IPR001107">
    <property type="entry name" value="Band_7"/>
</dbReference>
<dbReference type="CDD" id="cd03401">
    <property type="entry name" value="SPFH_prohibitin"/>
    <property type="match status" value="1"/>
</dbReference>
<dbReference type="PANTHER" id="PTHR23222">
    <property type="entry name" value="PROHIBITIN"/>
    <property type="match status" value="1"/>
</dbReference>
<gene>
    <name evidence="8" type="ORF">FJAP1339_LOCUS3049</name>
</gene>
<accession>A0A7S2UVL3</accession>
<dbReference type="EMBL" id="HBHR01006240">
    <property type="protein sequence ID" value="CAD9860528.1"/>
    <property type="molecule type" value="Transcribed_RNA"/>
</dbReference>
<dbReference type="Pfam" id="PF01145">
    <property type="entry name" value="Band_7"/>
    <property type="match status" value="1"/>
</dbReference>
<evidence type="ECO:0000259" key="7">
    <source>
        <dbReference type="SMART" id="SM00244"/>
    </source>
</evidence>
<comment type="similarity">
    <text evidence="2 6">Belongs to the prohibitin family.</text>
</comment>
<reference evidence="8" key="1">
    <citation type="submission" date="2021-01" db="EMBL/GenBank/DDBJ databases">
        <authorList>
            <person name="Corre E."/>
            <person name="Pelletier E."/>
            <person name="Niang G."/>
            <person name="Scheremetjew M."/>
            <person name="Finn R."/>
            <person name="Kale V."/>
            <person name="Holt S."/>
            <person name="Cochrane G."/>
            <person name="Meng A."/>
            <person name="Brown T."/>
            <person name="Cohen L."/>
        </authorList>
    </citation>
    <scope>NUCLEOTIDE SEQUENCE</scope>
    <source>
        <strain evidence="8">CCMP1661</strain>
    </source>
</reference>
<comment type="subcellular location">
    <subcellularLocation>
        <location evidence="1 6">Mitochondrion inner membrane</location>
    </subcellularLocation>
</comment>
<keyword evidence="5 6" id="KW-0472">Membrane</keyword>
<evidence type="ECO:0000256" key="3">
    <source>
        <dbReference type="ARBA" id="ARBA00022792"/>
    </source>
</evidence>
<evidence type="ECO:0000313" key="8">
    <source>
        <dbReference type="EMBL" id="CAD9860528.1"/>
    </source>
</evidence>
<evidence type="ECO:0000256" key="5">
    <source>
        <dbReference type="ARBA" id="ARBA00023136"/>
    </source>
</evidence>